<dbReference type="InterPro" id="IPR019734">
    <property type="entry name" value="TPR_rpt"/>
</dbReference>
<dbReference type="Proteomes" id="UP001497493">
    <property type="component" value="Chromosome"/>
</dbReference>
<keyword evidence="2 3" id="KW-0802">TPR repeat</keyword>
<proteinExistence type="predicted"/>
<dbReference type="Pfam" id="PF13429">
    <property type="entry name" value="TPR_15"/>
    <property type="match status" value="1"/>
</dbReference>
<evidence type="ECO:0000313" key="4">
    <source>
        <dbReference type="EMBL" id="CAL1240984.1"/>
    </source>
</evidence>
<feature type="repeat" description="TPR" evidence="3">
    <location>
        <begin position="557"/>
        <end position="590"/>
    </location>
</feature>
<feature type="repeat" description="TPR" evidence="3">
    <location>
        <begin position="251"/>
        <end position="284"/>
    </location>
</feature>
<evidence type="ECO:0000313" key="5">
    <source>
        <dbReference type="Proteomes" id="UP001497493"/>
    </source>
</evidence>
<dbReference type="EMBL" id="OZ026884">
    <property type="protein sequence ID" value="CAL1240984.1"/>
    <property type="molecule type" value="Genomic_DNA"/>
</dbReference>
<name>A0ABP1C9P8_9GAMM</name>
<sequence length="605" mass="68637">MGGFNQCRISAAQPPVEIIPIVIVFRFRDSSVVKRLVFLACTGIFWLSGCAGSGSLRSNSNGALESDLKTLTKPVARESELVYLVLAAELAGQRGQYDIALQNYLEAARKSRDPKLAERATQIALYLKDTDKALEAVRLWVERDPKQASAHRIAAMLFLKAGQMDQALAQFRALLALPDADLEDTLIELVKWLDSEVSKEQGLRTMQRLSEEFPKVAELHFAYALLASDKGEQQLALEETQRALALQPDWSRARLLQAQVMSQMGDSEAARRAVQKALKSDPDNARLRLIYSQFLIKAGDNKAAEKELLRILDKEPHNQDARFVHAGVLMEMGQFGRAREEFLKLTDTAKWQSQAFFYLGLIEARRDRLEDSLRWFDKVTAGPLLFDAKVNAITALINLKRLPEARQRLSEVRKAFPQEALRLYLLEAELLSKNKDYEGAFDLLTEALDELPGQTELLYSRALVAEQLGRLDVLESDLRTVLEKNPNDPNALNALGYTLADRNDRLQEAKDYLDRAIELKPDDPAVLDSYGWLQYRLGNYGSALTYLRRAYQSVRDPEIGAHLGEVLWESGKRQEAKRIWKEAIKKNPDQEDIQRIKMRYRDAFK</sequence>
<accession>A0ABP1C9P8</accession>
<protein>
    <submittedName>
        <fullName evidence="4">Tetratricopeptide repeat-containing protein</fullName>
    </submittedName>
</protein>
<evidence type="ECO:0000256" key="2">
    <source>
        <dbReference type="ARBA" id="ARBA00022803"/>
    </source>
</evidence>
<keyword evidence="5" id="KW-1185">Reference proteome</keyword>
<dbReference type="Pfam" id="PF13432">
    <property type="entry name" value="TPR_16"/>
    <property type="match status" value="2"/>
</dbReference>
<dbReference type="PANTHER" id="PTHR44943">
    <property type="entry name" value="CELLULOSE SYNTHASE OPERON PROTEIN C"/>
    <property type="match status" value="1"/>
</dbReference>
<keyword evidence="1" id="KW-0677">Repeat</keyword>
<organism evidence="4 5">
    <name type="scientific">Candidatus Methylocalor cossyra</name>
    <dbReference type="NCBI Taxonomy" id="3108543"/>
    <lineage>
        <taxon>Bacteria</taxon>
        <taxon>Pseudomonadati</taxon>
        <taxon>Pseudomonadota</taxon>
        <taxon>Gammaproteobacteria</taxon>
        <taxon>Methylococcales</taxon>
        <taxon>Methylococcaceae</taxon>
        <taxon>Candidatus Methylocalor</taxon>
    </lineage>
</organism>
<gene>
    <name evidence="4" type="ORF">MECH1_V1_2208</name>
</gene>
<dbReference type="Gene3D" id="1.25.40.10">
    <property type="entry name" value="Tetratricopeptide repeat domain"/>
    <property type="match status" value="3"/>
</dbReference>
<evidence type="ECO:0000256" key="3">
    <source>
        <dbReference type="PROSITE-ProRule" id="PRU00339"/>
    </source>
</evidence>
<dbReference type="PROSITE" id="PS50005">
    <property type="entry name" value="TPR"/>
    <property type="match status" value="2"/>
</dbReference>
<dbReference type="SUPFAM" id="SSF48452">
    <property type="entry name" value="TPR-like"/>
    <property type="match status" value="3"/>
</dbReference>
<evidence type="ECO:0000256" key="1">
    <source>
        <dbReference type="ARBA" id="ARBA00022737"/>
    </source>
</evidence>
<dbReference type="PANTHER" id="PTHR44943:SF8">
    <property type="entry name" value="TPR REPEAT-CONTAINING PROTEIN MJ0263"/>
    <property type="match status" value="1"/>
</dbReference>
<dbReference type="InterPro" id="IPR011990">
    <property type="entry name" value="TPR-like_helical_dom_sf"/>
</dbReference>
<dbReference type="Pfam" id="PF14559">
    <property type="entry name" value="TPR_19"/>
    <property type="match status" value="1"/>
</dbReference>
<reference evidence="4 5" key="1">
    <citation type="submission" date="2024-04" db="EMBL/GenBank/DDBJ databases">
        <authorList>
            <person name="Cremers G."/>
        </authorList>
    </citation>
    <scope>NUCLEOTIDE SEQUENCE [LARGE SCALE GENOMIC DNA]</scope>
    <source>
        <strain evidence="4">MeCH1-AG</strain>
    </source>
</reference>
<dbReference type="InterPro" id="IPR051685">
    <property type="entry name" value="Ycf3/AcsC/BcsC/TPR_MFPF"/>
</dbReference>
<dbReference type="SMART" id="SM00028">
    <property type="entry name" value="TPR"/>
    <property type="match status" value="8"/>
</dbReference>